<dbReference type="Gene3D" id="3.40.50.720">
    <property type="entry name" value="NAD(P)-binding Rossmann-like Domain"/>
    <property type="match status" value="1"/>
</dbReference>
<feature type="binding site" evidence="17">
    <location>
        <begin position="386"/>
        <end position="388"/>
    </location>
    <ligand>
        <name>FAD</name>
        <dbReference type="ChEBI" id="CHEBI:57692"/>
    </ligand>
</feature>
<dbReference type="FunFam" id="3.50.50.60:FF:000036">
    <property type="entry name" value="NADPH:adrenodoxin oxidoreductase, mitochondrial"/>
    <property type="match status" value="1"/>
</dbReference>
<dbReference type="InterPro" id="IPR055275">
    <property type="entry name" value="Ferredox_Rdtase"/>
</dbReference>
<feature type="binding site" evidence="18">
    <location>
        <begin position="211"/>
        <end position="212"/>
    </location>
    <ligand>
        <name>NADP(+)</name>
        <dbReference type="ChEBI" id="CHEBI:58349"/>
    </ligand>
</feature>
<dbReference type="KEGG" id="bman:114239482"/>
<dbReference type="Gene3D" id="3.50.50.60">
    <property type="entry name" value="FAD/NAD(P)-binding domain"/>
    <property type="match status" value="1"/>
</dbReference>
<name>A0A6J2J7V9_BOMMA</name>
<evidence type="ECO:0000256" key="2">
    <source>
        <dbReference type="ARBA" id="ARBA00004173"/>
    </source>
</evidence>
<organism evidence="20 21">
    <name type="scientific">Bombyx mandarina</name>
    <name type="common">Wild silk moth</name>
    <name type="synonym">Wild silkworm</name>
    <dbReference type="NCBI Taxonomy" id="7092"/>
    <lineage>
        <taxon>Eukaryota</taxon>
        <taxon>Metazoa</taxon>
        <taxon>Ecdysozoa</taxon>
        <taxon>Arthropoda</taxon>
        <taxon>Hexapoda</taxon>
        <taxon>Insecta</taxon>
        <taxon>Pterygota</taxon>
        <taxon>Neoptera</taxon>
        <taxon>Endopterygota</taxon>
        <taxon>Lepidoptera</taxon>
        <taxon>Glossata</taxon>
        <taxon>Ditrysia</taxon>
        <taxon>Bombycoidea</taxon>
        <taxon>Bombycidae</taxon>
        <taxon>Bombycinae</taxon>
        <taxon>Bombyx</taxon>
    </lineage>
</organism>
<evidence type="ECO:0000256" key="8">
    <source>
        <dbReference type="ARBA" id="ARBA00022630"/>
    </source>
</evidence>
<evidence type="ECO:0000256" key="18">
    <source>
        <dbReference type="PIRSR" id="PIRSR000362-2"/>
    </source>
</evidence>
<dbReference type="UniPathway" id="UPA00296"/>
<evidence type="ECO:0000256" key="13">
    <source>
        <dbReference type="ARBA" id="ARBA00023002"/>
    </source>
</evidence>
<keyword evidence="20" id="KW-1185">Reference proteome</keyword>
<comment type="catalytic activity">
    <reaction evidence="15 16">
        <text>2 reduced [adrenodoxin] + NADP(+) + H(+) = 2 oxidized [adrenodoxin] + NADPH</text>
        <dbReference type="Rhea" id="RHEA:42312"/>
        <dbReference type="Rhea" id="RHEA-COMP:9998"/>
        <dbReference type="Rhea" id="RHEA-COMP:9999"/>
        <dbReference type="ChEBI" id="CHEBI:15378"/>
        <dbReference type="ChEBI" id="CHEBI:33737"/>
        <dbReference type="ChEBI" id="CHEBI:33738"/>
        <dbReference type="ChEBI" id="CHEBI:57783"/>
        <dbReference type="ChEBI" id="CHEBI:58349"/>
        <dbReference type="EC" id="1.18.1.6"/>
    </reaction>
</comment>
<dbReference type="GO" id="GO:0016491">
    <property type="term" value="F:oxidoreductase activity"/>
    <property type="evidence" value="ECO:0007669"/>
    <property type="project" value="UniProtKB-KW"/>
</dbReference>
<feature type="binding site" evidence="17">
    <location>
        <position position="32"/>
    </location>
    <ligand>
        <name>FAD</name>
        <dbReference type="ChEBI" id="CHEBI:57692"/>
    </ligand>
</feature>
<dbReference type="AlphaFoldDB" id="A0A6J2J7V9"/>
<keyword evidence="9 16" id="KW-0274">FAD</keyword>
<evidence type="ECO:0000256" key="11">
    <source>
        <dbReference type="ARBA" id="ARBA00022946"/>
    </source>
</evidence>
<evidence type="ECO:0000256" key="15">
    <source>
        <dbReference type="ARBA" id="ARBA00048933"/>
    </source>
</evidence>
<dbReference type="InterPro" id="IPR036188">
    <property type="entry name" value="FAD/NAD-bd_sf"/>
</dbReference>
<evidence type="ECO:0000256" key="3">
    <source>
        <dbReference type="ARBA" id="ARBA00004731"/>
    </source>
</evidence>
<dbReference type="Proteomes" id="UP000504629">
    <property type="component" value="Unplaced"/>
</dbReference>
<keyword evidence="10 16" id="KW-0521">NADP</keyword>
<evidence type="ECO:0000313" key="21">
    <source>
        <dbReference type="RefSeq" id="XP_028025491.1"/>
    </source>
</evidence>
<gene>
    <name evidence="21" type="primary">LOC114239482</name>
</gene>
<sequence>MTFGSLKTLNRFYSATSYTKIPRVCIVGAGPAGFYAAMHLTKNIQCKIDLIEKLPVPFGLIRYGVAPDHPEVKNVINQFTKVAQRPEVNFYGNVTLGKDITLNQLRQHYDAVLLTYGAEKDKTLGIENENAKNVIGARHFVGWYNGLPSNKDLEIDLSCDMAAILGQGNVALDVARILLSPIDELRKTDITEHALNILAGSKIKQLYLIGRRGPLQVAFTIKELREQLKLRDCKTVWRPEDFQNVINELPNLPRPRKRITELMLKSLNENETCSISNNTKMFKPIFFRSPKKFLINDKNNVTGIELICNKLEGENWESQKCIPTDEIEVVNCGLVFRSIGYKSIKADEDVPFSNGLVLNERGCVIDEANELGKLYVAGWLGTGPVGVILHTMGNAFQVAKTICDDLKNKADYSKSGFAEFKDIVKDKTDIVDWEGWQKIDKFEIEEGKKRGKPREKICSVEKMIEIAKSEFKIVKDNS</sequence>
<dbReference type="RefSeq" id="XP_028025491.1">
    <property type="nucleotide sequence ID" value="XM_028169690.1"/>
</dbReference>
<evidence type="ECO:0000256" key="16">
    <source>
        <dbReference type="PIRNR" id="PIRNR000362"/>
    </source>
</evidence>
<feature type="binding site" evidence="17">
    <location>
        <position position="96"/>
    </location>
    <ligand>
        <name>FAD</name>
        <dbReference type="ChEBI" id="CHEBI:57692"/>
    </ligand>
</feature>
<dbReference type="GeneID" id="114239482"/>
<evidence type="ECO:0000256" key="12">
    <source>
        <dbReference type="ARBA" id="ARBA00022982"/>
    </source>
</evidence>
<evidence type="ECO:0000256" key="14">
    <source>
        <dbReference type="ARBA" id="ARBA00023128"/>
    </source>
</evidence>
<reference evidence="21" key="1">
    <citation type="submission" date="2025-08" db="UniProtKB">
        <authorList>
            <consortium name="RefSeq"/>
        </authorList>
    </citation>
    <scope>IDENTIFICATION</scope>
    <source>
        <tissue evidence="21">Silk gland</tissue>
    </source>
</reference>
<evidence type="ECO:0000256" key="7">
    <source>
        <dbReference type="ARBA" id="ARBA00022448"/>
    </source>
</evidence>
<feature type="binding site" evidence="17">
    <location>
        <position position="60"/>
    </location>
    <ligand>
        <name>FAD</name>
        <dbReference type="ChEBI" id="CHEBI:57692"/>
    </ligand>
</feature>
<evidence type="ECO:0000256" key="17">
    <source>
        <dbReference type="PIRSR" id="PIRSR000362-1"/>
    </source>
</evidence>
<dbReference type="EC" id="1.18.1.6" evidence="5 16"/>
<feature type="binding site" evidence="18">
    <location>
        <position position="223"/>
    </location>
    <ligand>
        <name>NADP(+)</name>
        <dbReference type="ChEBI" id="CHEBI:58349"/>
    </ligand>
</feature>
<dbReference type="PANTHER" id="PTHR48467:SF1">
    <property type="entry name" value="GLUTAMATE SYNTHASE 1 [NADH], CHLOROPLASTIC-LIKE"/>
    <property type="match status" value="1"/>
</dbReference>
<protein>
    <recommendedName>
        <fullName evidence="6 16">NADPH:adrenodoxin oxidoreductase, mitochondrial</fullName>
        <ecNumber evidence="5 16">1.18.1.6</ecNumber>
    </recommendedName>
</protein>
<evidence type="ECO:0000256" key="10">
    <source>
        <dbReference type="ARBA" id="ARBA00022857"/>
    </source>
</evidence>
<accession>A0A6J2J7V9</accession>
<dbReference type="GO" id="GO:0008203">
    <property type="term" value="P:cholesterol metabolic process"/>
    <property type="evidence" value="ECO:0007669"/>
    <property type="project" value="UniProtKB-UniPathway"/>
</dbReference>
<dbReference type="SUPFAM" id="SSF51971">
    <property type="entry name" value="Nucleotide-binding domain"/>
    <property type="match status" value="1"/>
</dbReference>
<feature type="binding site" evidence="17">
    <location>
        <position position="379"/>
    </location>
    <ligand>
        <name>FAD</name>
        <dbReference type="ChEBI" id="CHEBI:57692"/>
    </ligand>
</feature>
<dbReference type="OrthoDB" id="333024at2759"/>
<comment type="pathway">
    <text evidence="3">Steroid metabolism; cholesterol metabolism.</text>
</comment>
<dbReference type="CTD" id="36203"/>
<keyword evidence="8 16" id="KW-0285">Flavoprotein</keyword>
<comment type="similarity">
    <text evidence="4 16">Belongs to the ferredoxin--NADP reductase type 1 family.</text>
</comment>
<keyword evidence="12" id="KW-0249">Electron transport</keyword>
<feature type="domain" description="FAD/NAD(P)-binding" evidence="19">
    <location>
        <begin position="23"/>
        <end position="178"/>
    </location>
</feature>
<dbReference type="PIRSF" id="PIRSF000362">
    <property type="entry name" value="FNR"/>
    <property type="match status" value="1"/>
</dbReference>
<keyword evidence="14 16" id="KW-0496">Mitochondrion</keyword>
<dbReference type="PANTHER" id="PTHR48467">
    <property type="entry name" value="GLUTAMATE SYNTHASE 1 [NADH], CHLOROPLASTIC-LIKE"/>
    <property type="match status" value="1"/>
</dbReference>
<evidence type="ECO:0000259" key="19">
    <source>
        <dbReference type="Pfam" id="PF07992"/>
    </source>
</evidence>
<feature type="binding site" evidence="17">
    <location>
        <position position="52"/>
    </location>
    <ligand>
        <name>FAD</name>
        <dbReference type="ChEBI" id="CHEBI:57692"/>
    </ligand>
</feature>
<evidence type="ECO:0000256" key="1">
    <source>
        <dbReference type="ARBA" id="ARBA00001974"/>
    </source>
</evidence>
<keyword evidence="13 16" id="KW-0560">Oxidoreductase</keyword>
<keyword evidence="7" id="KW-0813">Transport</keyword>
<dbReference type="Pfam" id="PF07992">
    <property type="entry name" value="Pyr_redox_2"/>
    <property type="match status" value="1"/>
</dbReference>
<keyword evidence="11" id="KW-0809">Transit peptide</keyword>
<feature type="binding site" evidence="18">
    <location>
        <position position="386"/>
    </location>
    <ligand>
        <name>NADP(+)</name>
        <dbReference type="ChEBI" id="CHEBI:58349"/>
    </ligand>
</feature>
<comment type="subcellular location">
    <subcellularLocation>
        <location evidence="2 16">Mitochondrion</location>
    </subcellularLocation>
</comment>
<proteinExistence type="inferred from homology"/>
<feature type="binding site" evidence="18">
    <location>
        <begin position="167"/>
        <end position="170"/>
    </location>
    <ligand>
        <name>NADP(+)</name>
        <dbReference type="ChEBI" id="CHEBI:58349"/>
    </ligand>
</feature>
<dbReference type="GO" id="GO:0005739">
    <property type="term" value="C:mitochondrion"/>
    <property type="evidence" value="ECO:0007669"/>
    <property type="project" value="UniProtKB-SubCell"/>
</dbReference>
<dbReference type="InterPro" id="IPR021163">
    <property type="entry name" value="Ferredox_Rdtase_adrenod"/>
</dbReference>
<comment type="cofactor">
    <cofactor evidence="1 16 17">
        <name>FAD</name>
        <dbReference type="ChEBI" id="CHEBI:57692"/>
    </cofactor>
</comment>
<dbReference type="PRINTS" id="PR00419">
    <property type="entry name" value="ADXRDTASE"/>
</dbReference>
<evidence type="ECO:0000256" key="5">
    <source>
        <dbReference type="ARBA" id="ARBA00013219"/>
    </source>
</evidence>
<evidence type="ECO:0000313" key="20">
    <source>
        <dbReference type="Proteomes" id="UP000504629"/>
    </source>
</evidence>
<evidence type="ECO:0000256" key="6">
    <source>
        <dbReference type="ARBA" id="ARBA00016287"/>
    </source>
</evidence>
<evidence type="ECO:0000256" key="9">
    <source>
        <dbReference type="ARBA" id="ARBA00022827"/>
    </source>
</evidence>
<evidence type="ECO:0000256" key="4">
    <source>
        <dbReference type="ARBA" id="ARBA00008312"/>
    </source>
</evidence>
<dbReference type="InterPro" id="IPR023753">
    <property type="entry name" value="FAD/NAD-binding_dom"/>
</dbReference>